<protein>
    <submittedName>
        <fullName evidence="2">Uncharacterized protein</fullName>
    </submittedName>
</protein>
<evidence type="ECO:0000256" key="1">
    <source>
        <dbReference type="SAM" id="MobiDB-lite"/>
    </source>
</evidence>
<organism evidence="2 3">
    <name type="scientific">Limnoglobus roseus</name>
    <dbReference type="NCBI Taxonomy" id="2598579"/>
    <lineage>
        <taxon>Bacteria</taxon>
        <taxon>Pseudomonadati</taxon>
        <taxon>Planctomycetota</taxon>
        <taxon>Planctomycetia</taxon>
        <taxon>Gemmatales</taxon>
        <taxon>Gemmataceae</taxon>
        <taxon>Limnoglobus</taxon>
    </lineage>
</organism>
<dbReference type="EMBL" id="CP042425">
    <property type="protein sequence ID" value="QEL18292.1"/>
    <property type="molecule type" value="Genomic_DNA"/>
</dbReference>
<evidence type="ECO:0000313" key="2">
    <source>
        <dbReference type="EMBL" id="QEL18292.1"/>
    </source>
</evidence>
<sequence length="56" mass="6913">MRLLTPLRLIARLFTGTDQAATSPPHWDDHNRRANRVSRWRRRKHLAERSRRRNRR</sequence>
<proteinExistence type="predicted"/>
<feature type="compositionally biased region" description="Basic residues" evidence="1">
    <location>
        <begin position="33"/>
        <end position="56"/>
    </location>
</feature>
<accession>A0A5C1AKQ2</accession>
<dbReference type="Proteomes" id="UP000324974">
    <property type="component" value="Chromosome"/>
</dbReference>
<gene>
    <name evidence="2" type="ORF">PX52LOC_05311</name>
</gene>
<dbReference type="KEGG" id="lrs:PX52LOC_05311"/>
<keyword evidence="3" id="KW-1185">Reference proteome</keyword>
<dbReference type="RefSeq" id="WP_168219206.1">
    <property type="nucleotide sequence ID" value="NZ_CP042425.1"/>
</dbReference>
<feature type="region of interest" description="Disordered" evidence="1">
    <location>
        <begin position="19"/>
        <end position="56"/>
    </location>
</feature>
<evidence type="ECO:0000313" key="3">
    <source>
        <dbReference type="Proteomes" id="UP000324974"/>
    </source>
</evidence>
<name>A0A5C1AKQ2_9BACT</name>
<reference evidence="3" key="1">
    <citation type="submission" date="2019-08" db="EMBL/GenBank/DDBJ databases">
        <title>Limnoglobus roseus gen. nov., sp. nov., a novel freshwater planctomycete with a giant genome from the family Gemmataceae.</title>
        <authorList>
            <person name="Kulichevskaya I.S."/>
            <person name="Naumoff D.G."/>
            <person name="Miroshnikov K."/>
            <person name="Ivanova A."/>
            <person name="Philippov D.A."/>
            <person name="Hakobyan A."/>
            <person name="Rijpstra I.C."/>
            <person name="Sinninghe Damste J.S."/>
            <person name="Liesack W."/>
            <person name="Dedysh S.N."/>
        </authorList>
    </citation>
    <scope>NUCLEOTIDE SEQUENCE [LARGE SCALE GENOMIC DNA]</scope>
    <source>
        <strain evidence="3">PX52</strain>
    </source>
</reference>
<dbReference type="AlphaFoldDB" id="A0A5C1AKQ2"/>